<evidence type="ECO:0000313" key="1">
    <source>
        <dbReference type="EMBL" id="SVA27414.1"/>
    </source>
</evidence>
<proteinExistence type="predicted"/>
<accession>A0A381UHG3</accession>
<sequence length="44" mass="5140">MDFNIDEAQVVQAMLNQAESLTIFVRSLKFERIASFEVCGLYRR</sequence>
<name>A0A381UHG3_9ZZZZ</name>
<dbReference type="EMBL" id="UINC01006419">
    <property type="protein sequence ID" value="SVA27414.1"/>
    <property type="molecule type" value="Genomic_DNA"/>
</dbReference>
<organism evidence="1">
    <name type="scientific">marine metagenome</name>
    <dbReference type="NCBI Taxonomy" id="408172"/>
    <lineage>
        <taxon>unclassified sequences</taxon>
        <taxon>metagenomes</taxon>
        <taxon>ecological metagenomes</taxon>
    </lineage>
</organism>
<gene>
    <name evidence="1" type="ORF">METZ01_LOCUS80268</name>
</gene>
<protein>
    <submittedName>
        <fullName evidence="1">Uncharacterized protein</fullName>
    </submittedName>
</protein>
<dbReference type="AlphaFoldDB" id="A0A381UHG3"/>
<reference evidence="1" key="1">
    <citation type="submission" date="2018-05" db="EMBL/GenBank/DDBJ databases">
        <authorList>
            <person name="Lanie J.A."/>
            <person name="Ng W.-L."/>
            <person name="Kazmierczak K.M."/>
            <person name="Andrzejewski T.M."/>
            <person name="Davidsen T.M."/>
            <person name="Wayne K.J."/>
            <person name="Tettelin H."/>
            <person name="Glass J.I."/>
            <person name="Rusch D."/>
            <person name="Podicherti R."/>
            <person name="Tsui H.-C.T."/>
            <person name="Winkler M.E."/>
        </authorList>
    </citation>
    <scope>NUCLEOTIDE SEQUENCE</scope>
</reference>